<dbReference type="NCBIfam" id="TIGR00206">
    <property type="entry name" value="fliF"/>
    <property type="match status" value="1"/>
</dbReference>
<comment type="similarity">
    <text evidence="3 9">Belongs to the FliF family.</text>
</comment>
<feature type="region of interest" description="Disordered" evidence="10">
    <location>
        <begin position="261"/>
        <end position="319"/>
    </location>
</feature>
<feature type="compositionally biased region" description="Basic and acidic residues" evidence="10">
    <location>
        <begin position="310"/>
        <end position="319"/>
    </location>
</feature>
<dbReference type="InterPro" id="IPR000067">
    <property type="entry name" value="FlgMring_FliF"/>
</dbReference>
<dbReference type="PRINTS" id="PR01009">
    <property type="entry name" value="FLGMRINGFLIF"/>
</dbReference>
<dbReference type="InterPro" id="IPR013556">
    <property type="entry name" value="Flag_M-ring_C"/>
</dbReference>
<sequence length="532" mass="56366">MSLWARLDMRRKMVVIVATLAMFAAVLGMSRLAGGRDMALLYAGLDGAAAGEVIAALDQRGIAYEVRGESIHVDAAQRDAIRMSLAGEGLPSMAAGGYELLDGLSGFGTTSQMFDAAYWRAKEGELARTILATPGVKAARVHIAQAPAQPFRADKPATASVTVTTAAGSMSEAQARALKHLVAAAVSGMRPEDVSIIDTVGGLIMTKDNAELENPSGGDRAAELRRNVERLLFARVGHGKAVVEVSLDVVTDREQITERKFDPQGRVAISTDTEERTDSSRGSAGDVTVASNLPEGDAANAGGDQSQSSETRERVNFEVSETQRELVRAPGAIRRISVAVLVDGIQTTAEDGTVSWAPRPDEELAVLRELVASAVGLDESRGDVLTLKSLAFEPLPGEGTLAEAGLLSAFGPIDLMTLIQIAVLALVSLVLGLFVLRPILTAPDRAPALPGPTDDMPLALPGGDMIDFGDGPRVVMGEIDDLGMPSGMNFVTADATDEPTDPVDRLRRLIEERQAESVEVLRNWLEPEEERS</sequence>
<evidence type="ECO:0000256" key="9">
    <source>
        <dbReference type="PIRNR" id="PIRNR004862"/>
    </source>
</evidence>
<comment type="function">
    <text evidence="9">The M ring may be actively involved in energy transduction.</text>
</comment>
<keyword evidence="14" id="KW-0282">Flagellum</keyword>
<evidence type="ECO:0000256" key="10">
    <source>
        <dbReference type="SAM" id="MobiDB-lite"/>
    </source>
</evidence>
<dbReference type="Pfam" id="PF08345">
    <property type="entry name" value="YscJ_FliF_C"/>
    <property type="match status" value="1"/>
</dbReference>
<name>A0ABU8BZY4_9RHOB</name>
<evidence type="ECO:0000256" key="8">
    <source>
        <dbReference type="ARBA" id="ARBA00023143"/>
    </source>
</evidence>
<keyword evidence="8 9" id="KW-0975">Bacterial flagellum</keyword>
<evidence type="ECO:0000259" key="13">
    <source>
        <dbReference type="Pfam" id="PF08345"/>
    </source>
</evidence>
<evidence type="ECO:0000256" key="3">
    <source>
        <dbReference type="ARBA" id="ARBA00007971"/>
    </source>
</evidence>
<evidence type="ECO:0000313" key="14">
    <source>
        <dbReference type="EMBL" id="MEH7830269.1"/>
    </source>
</evidence>
<keyword evidence="6 11" id="KW-1133">Transmembrane helix</keyword>
<dbReference type="Gene3D" id="3.30.300.30">
    <property type="match status" value="1"/>
</dbReference>
<keyword evidence="14" id="KW-0969">Cilium</keyword>
<evidence type="ECO:0000256" key="11">
    <source>
        <dbReference type="SAM" id="Phobius"/>
    </source>
</evidence>
<dbReference type="Pfam" id="PF01514">
    <property type="entry name" value="YscJ_FliF"/>
    <property type="match status" value="1"/>
</dbReference>
<organism evidence="14 15">
    <name type="scientific">Gemmobacter denitrificans</name>
    <dbReference type="NCBI Taxonomy" id="3123040"/>
    <lineage>
        <taxon>Bacteria</taxon>
        <taxon>Pseudomonadati</taxon>
        <taxon>Pseudomonadota</taxon>
        <taxon>Alphaproteobacteria</taxon>
        <taxon>Rhodobacterales</taxon>
        <taxon>Paracoccaceae</taxon>
        <taxon>Gemmobacter</taxon>
    </lineage>
</organism>
<dbReference type="PIRSF" id="PIRSF004862">
    <property type="entry name" value="FliF"/>
    <property type="match status" value="1"/>
</dbReference>
<evidence type="ECO:0000256" key="4">
    <source>
        <dbReference type="ARBA" id="ARBA00022475"/>
    </source>
</evidence>
<feature type="domain" description="Flagellar M-ring C-terminal" evidence="13">
    <location>
        <begin position="235"/>
        <end position="392"/>
    </location>
</feature>
<evidence type="ECO:0000256" key="6">
    <source>
        <dbReference type="ARBA" id="ARBA00022989"/>
    </source>
</evidence>
<accession>A0ABU8BZY4</accession>
<evidence type="ECO:0000313" key="15">
    <source>
        <dbReference type="Proteomes" id="UP001431963"/>
    </source>
</evidence>
<keyword evidence="15" id="KW-1185">Reference proteome</keyword>
<evidence type="ECO:0000256" key="1">
    <source>
        <dbReference type="ARBA" id="ARBA00004117"/>
    </source>
</evidence>
<comment type="subcellular location">
    <subcellularLocation>
        <location evidence="1 9">Bacterial flagellum basal body</location>
    </subcellularLocation>
    <subcellularLocation>
        <location evidence="2">Cell membrane</location>
        <topology evidence="2">Multi-pass membrane protein</topology>
    </subcellularLocation>
</comment>
<evidence type="ECO:0000256" key="5">
    <source>
        <dbReference type="ARBA" id="ARBA00022692"/>
    </source>
</evidence>
<feature type="transmembrane region" description="Helical" evidence="11">
    <location>
        <begin position="415"/>
        <end position="436"/>
    </location>
</feature>
<keyword evidence="4" id="KW-1003">Cell membrane</keyword>
<dbReference type="EMBL" id="JBALHR010000020">
    <property type="protein sequence ID" value="MEH7830269.1"/>
    <property type="molecule type" value="Genomic_DNA"/>
</dbReference>
<keyword evidence="7 11" id="KW-0472">Membrane</keyword>
<dbReference type="RefSeq" id="WP_335425306.1">
    <property type="nucleotide sequence ID" value="NZ_JBALHR010000020.1"/>
</dbReference>
<protein>
    <recommendedName>
        <fullName evidence="9">Flagellar M-ring protein</fullName>
    </recommendedName>
</protein>
<keyword evidence="14" id="KW-0966">Cell projection</keyword>
<dbReference type="PANTHER" id="PTHR30046">
    <property type="entry name" value="FLAGELLAR M-RING PROTEIN"/>
    <property type="match status" value="1"/>
</dbReference>
<dbReference type="InterPro" id="IPR045851">
    <property type="entry name" value="AMP-bd_C_sf"/>
</dbReference>
<dbReference type="Proteomes" id="UP001431963">
    <property type="component" value="Unassembled WGS sequence"/>
</dbReference>
<feature type="domain" description="Flagellar M-ring N-terminal" evidence="12">
    <location>
        <begin position="36"/>
        <end position="204"/>
    </location>
</feature>
<dbReference type="InterPro" id="IPR043427">
    <property type="entry name" value="YscJ/FliF"/>
</dbReference>
<comment type="caution">
    <text evidence="14">The sequence shown here is derived from an EMBL/GenBank/DDBJ whole genome shotgun (WGS) entry which is preliminary data.</text>
</comment>
<evidence type="ECO:0000256" key="7">
    <source>
        <dbReference type="ARBA" id="ARBA00023136"/>
    </source>
</evidence>
<evidence type="ECO:0000256" key="2">
    <source>
        <dbReference type="ARBA" id="ARBA00004651"/>
    </source>
</evidence>
<dbReference type="PANTHER" id="PTHR30046:SF0">
    <property type="entry name" value="FLAGELLAR M-RING PROTEIN"/>
    <property type="match status" value="1"/>
</dbReference>
<keyword evidence="5 11" id="KW-0812">Transmembrane</keyword>
<gene>
    <name evidence="14" type="primary">fliF</name>
    <name evidence="14" type="ORF">V6590_19135</name>
</gene>
<reference evidence="14" key="1">
    <citation type="submission" date="2024-02" db="EMBL/GenBank/DDBJ databases">
        <title>Genome sequences of strain Gemmobacter sp. JM10B15.</title>
        <authorList>
            <person name="Zhang M."/>
        </authorList>
    </citation>
    <scope>NUCLEOTIDE SEQUENCE</scope>
    <source>
        <strain evidence="14">JM10B15</strain>
    </source>
</reference>
<proteinExistence type="inferred from homology"/>
<dbReference type="InterPro" id="IPR006182">
    <property type="entry name" value="FliF_N_dom"/>
</dbReference>
<evidence type="ECO:0000259" key="12">
    <source>
        <dbReference type="Pfam" id="PF01514"/>
    </source>
</evidence>